<dbReference type="Proteomes" id="UP001143910">
    <property type="component" value="Unassembled WGS sequence"/>
</dbReference>
<sequence length="126" mass="13849">MEGGHEFELAVLDFALFSHSSTRAQFADALLDSLSTHGFAKIVNHGISDAFIQHLFEWSKRFFDLPVNVKHQIEHEPGPDPQRGWSSVGSESTAKVFGALTPEGDKITETDMKVAIDLQSSSSEFG</sequence>
<accession>A0ACC1N1I6</accession>
<dbReference type="EMBL" id="JANJQO010001057">
    <property type="protein sequence ID" value="KAJ2972940.1"/>
    <property type="molecule type" value="Genomic_DNA"/>
</dbReference>
<name>A0ACC1N1I6_9HYPO</name>
<proteinExistence type="predicted"/>
<evidence type="ECO:0000313" key="2">
    <source>
        <dbReference type="Proteomes" id="UP001143910"/>
    </source>
</evidence>
<protein>
    <submittedName>
        <fullName evidence="1">Uncharacterized protein</fullName>
    </submittedName>
</protein>
<reference evidence="1" key="1">
    <citation type="submission" date="2022-08" db="EMBL/GenBank/DDBJ databases">
        <title>Genome Sequence of Lecanicillium fungicola.</title>
        <authorList>
            <person name="Buettner E."/>
        </authorList>
    </citation>
    <scope>NUCLEOTIDE SEQUENCE</scope>
    <source>
        <strain evidence="1">Babe33</strain>
    </source>
</reference>
<organism evidence="1 2">
    <name type="scientific">Zarea fungicola</name>
    <dbReference type="NCBI Taxonomy" id="93591"/>
    <lineage>
        <taxon>Eukaryota</taxon>
        <taxon>Fungi</taxon>
        <taxon>Dikarya</taxon>
        <taxon>Ascomycota</taxon>
        <taxon>Pezizomycotina</taxon>
        <taxon>Sordariomycetes</taxon>
        <taxon>Hypocreomycetidae</taxon>
        <taxon>Hypocreales</taxon>
        <taxon>Cordycipitaceae</taxon>
        <taxon>Zarea</taxon>
    </lineage>
</organism>
<evidence type="ECO:0000313" key="1">
    <source>
        <dbReference type="EMBL" id="KAJ2972940.1"/>
    </source>
</evidence>
<gene>
    <name evidence="1" type="ORF">NQ176_g6876</name>
</gene>
<keyword evidence="2" id="KW-1185">Reference proteome</keyword>
<comment type="caution">
    <text evidence="1">The sequence shown here is derived from an EMBL/GenBank/DDBJ whole genome shotgun (WGS) entry which is preliminary data.</text>
</comment>